<dbReference type="EMBL" id="KQ964284">
    <property type="protein sequence ID" value="KXJ85351.1"/>
    <property type="molecule type" value="Genomic_DNA"/>
</dbReference>
<accession>A0A136IK64</accession>
<dbReference type="InParanoid" id="A0A136IK64"/>
<dbReference type="STRING" id="196109.A0A136IK64"/>
<keyword evidence="3" id="KW-1185">Reference proteome</keyword>
<name>A0A136IK64_9PEZI</name>
<protein>
    <submittedName>
        <fullName evidence="2">Uncharacterized protein</fullName>
    </submittedName>
</protein>
<evidence type="ECO:0000313" key="3">
    <source>
        <dbReference type="Proteomes" id="UP000070501"/>
    </source>
</evidence>
<evidence type="ECO:0000313" key="2">
    <source>
        <dbReference type="EMBL" id="KXJ85351.1"/>
    </source>
</evidence>
<dbReference type="OrthoDB" id="5423490at2759"/>
<gene>
    <name evidence="2" type="ORF">Micbo1qcDRAFT_223267</name>
</gene>
<organism evidence="2 3">
    <name type="scientific">Microdochium bolleyi</name>
    <dbReference type="NCBI Taxonomy" id="196109"/>
    <lineage>
        <taxon>Eukaryota</taxon>
        <taxon>Fungi</taxon>
        <taxon>Dikarya</taxon>
        <taxon>Ascomycota</taxon>
        <taxon>Pezizomycotina</taxon>
        <taxon>Sordariomycetes</taxon>
        <taxon>Xylariomycetidae</taxon>
        <taxon>Xylariales</taxon>
        <taxon>Microdochiaceae</taxon>
        <taxon>Microdochium</taxon>
    </lineage>
</organism>
<feature type="region of interest" description="Disordered" evidence="1">
    <location>
        <begin position="1"/>
        <end position="25"/>
    </location>
</feature>
<proteinExistence type="predicted"/>
<dbReference type="AlphaFoldDB" id="A0A136IK64"/>
<sequence>MATAAIENYPVSADDWPDDNEEGHRGAPAMAVRGAWQGLYGEPIHESLTLSALMRVSGSGVSPGTRINTANNADWEFVRGAVWNDDPAGLLFEDKSGTNQVYATGAEWGTQYTFGKSEWEPGLYGGNRYYNVIGRSHYGDMQFLHCMACAEGEQPLETKRKVMIWMEVMYKLASGEDPNITPDTLLAHTKLGDLLATPDDYLGGSLPPPYQPLRYMLAPKSVFSALDIRRRALGSMFHVIQDSYAIGHTKRVPMNPGDVASESPLVYKPGTTDRWGAILNFHTYYGQDDGQHKHFDHGSDKIPDPGNLGNLDQWNGLLGCRDAADKCTELAQLRFTGKTWGGTGGVEEFLDQHVFVVDKNATPANHSI</sequence>
<reference evidence="3" key="1">
    <citation type="submission" date="2016-02" db="EMBL/GenBank/DDBJ databases">
        <title>Draft genome sequence of Microdochium bolleyi, a fungal endophyte of beachgrass.</title>
        <authorList>
            <consortium name="DOE Joint Genome Institute"/>
            <person name="David A.S."/>
            <person name="May G."/>
            <person name="Haridas S."/>
            <person name="Lim J."/>
            <person name="Wang M."/>
            <person name="Labutti K."/>
            <person name="Lipzen A."/>
            <person name="Barry K."/>
            <person name="Grigoriev I.V."/>
        </authorList>
    </citation>
    <scope>NUCLEOTIDE SEQUENCE [LARGE SCALE GENOMIC DNA]</scope>
    <source>
        <strain evidence="3">J235TASD1</strain>
    </source>
</reference>
<dbReference type="Proteomes" id="UP000070501">
    <property type="component" value="Unassembled WGS sequence"/>
</dbReference>
<evidence type="ECO:0000256" key="1">
    <source>
        <dbReference type="SAM" id="MobiDB-lite"/>
    </source>
</evidence>